<evidence type="ECO:0000259" key="2">
    <source>
        <dbReference type="Pfam" id="PF16565"/>
    </source>
</evidence>
<name>A0A3S4UWW9_9ACTO</name>
<evidence type="ECO:0000313" key="5">
    <source>
        <dbReference type="Proteomes" id="UP000266895"/>
    </source>
</evidence>
<gene>
    <name evidence="4" type="ORF">NCTC11636_01034</name>
</gene>
<dbReference type="RefSeq" id="WP_126382187.1">
    <property type="nucleotide sequence ID" value="NZ_LR134350.1"/>
</dbReference>
<dbReference type="EMBL" id="LR134350">
    <property type="protein sequence ID" value="VEG27443.1"/>
    <property type="molecule type" value="Genomic_DNA"/>
</dbReference>
<dbReference type="OrthoDB" id="5297084at2"/>
<evidence type="ECO:0000259" key="3">
    <source>
        <dbReference type="Pfam" id="PF20442"/>
    </source>
</evidence>
<feature type="region of interest" description="Disordered" evidence="1">
    <location>
        <begin position="1"/>
        <end position="28"/>
    </location>
</feature>
<feature type="region of interest" description="Disordered" evidence="1">
    <location>
        <begin position="532"/>
        <end position="555"/>
    </location>
</feature>
<evidence type="ECO:0000313" key="4">
    <source>
        <dbReference type="EMBL" id="VEG27443.1"/>
    </source>
</evidence>
<dbReference type="Pfam" id="PF20442">
    <property type="entry name" value="BrxL_N"/>
    <property type="match status" value="1"/>
</dbReference>
<organism evidence="4 5">
    <name type="scientific">Actinomyces howellii</name>
    <dbReference type="NCBI Taxonomy" id="52771"/>
    <lineage>
        <taxon>Bacteria</taxon>
        <taxon>Bacillati</taxon>
        <taxon>Actinomycetota</taxon>
        <taxon>Actinomycetes</taxon>
        <taxon>Actinomycetales</taxon>
        <taxon>Actinomycetaceae</taxon>
        <taxon>Actinomyces</taxon>
    </lineage>
</organism>
<dbReference type="InterPro" id="IPR038113">
    <property type="entry name" value="MITD1_C_sf"/>
</dbReference>
<dbReference type="InterPro" id="IPR014061">
    <property type="entry name" value="BrxL-like"/>
</dbReference>
<dbReference type="NCBIfam" id="TIGR02688">
    <property type="entry name" value="BREX system Lon protease-like protein BrxL"/>
    <property type="match status" value="1"/>
</dbReference>
<feature type="domain" description="BREX system Lon protease-like BrxL N-terminal" evidence="3">
    <location>
        <begin position="38"/>
        <end position="168"/>
    </location>
</feature>
<dbReference type="Pfam" id="PF16565">
    <property type="entry name" value="MIT_C"/>
    <property type="match status" value="1"/>
</dbReference>
<sequence length="728" mass="82251">MTNSELSAHEPGPVEAPRASQCPTASTPSELDRKIAAAFPGVVVRKDLVKAVKGNAIVPTYVLEYLLGQYAATDDEATIRTGIEQVRSILRDHYVHRGENRLVQSRIREKGRHRIIDKVSVSLNERQDIYEAEFSNLGISRVEIGADTVRDHPKLLTGGVWCICDIVYAHSGDPKEVPWRLHSLKPIQLSRLDLQSYTDTREQFTTEEWIDLLIQSIGFNPEMLGARTKLLHLVRLVPFVERNYNLIELGPKGTGKSHIYSEFSPHGMLISGGEVTVPKLFVNNANGRIGLVGYWDCVAFDEFAGRKKRADRALVDIMKNYMANKSFSRGVETLGAEASMVFVGNTAHSVPYMLKNSDLFDELPEQYHDPAFLDRIHSYVPGWEFEQIRGEMFSTGYGFVVDYLAEVLKSQRDLDYSDHYQEYLNLSEDISTRDRDGIHKTFSGLMKLIHPSGQAGADEIEALLRVAIEGRKRVKDQLVRIDGTMTPVRFGYSTVHGWQEVGTLEEEEYPELYHRHGVVDHDDTVENVRSREAVGTRGAAEPEGDRVTREPQKTASDLREGPMFFAEGRRGFSYDRFFGPYLRGATRIKIVDPYIRQPHQARNLIELIETIAKVTDRAAEVAVHLTTKADATPEHARKQAENLETIRDNAAVAGIAFEYAFKDSIHDRSIATDTGWLIVLGRGLDVFQPFDTSWFDLRLRQQVYRQVKEFTITYVRSSDAPKAGTDSD</sequence>
<accession>A0A3S4UWW9</accession>
<keyword evidence="5" id="KW-1185">Reference proteome</keyword>
<feature type="domain" description="MITD1 C-terminal phospholipase D-like" evidence="2">
    <location>
        <begin position="571"/>
        <end position="716"/>
    </location>
</feature>
<dbReference type="Gene3D" id="3.30.870.30">
    <property type="entry name" value="MITD, C-terminal phospholipase D-like domain"/>
    <property type="match status" value="1"/>
</dbReference>
<feature type="compositionally biased region" description="Basic and acidic residues" evidence="1">
    <location>
        <begin position="543"/>
        <end position="555"/>
    </location>
</feature>
<dbReference type="Proteomes" id="UP000266895">
    <property type="component" value="Chromosome"/>
</dbReference>
<dbReference type="InterPro" id="IPR032341">
    <property type="entry name" value="MITD1_C"/>
</dbReference>
<evidence type="ECO:0000256" key="1">
    <source>
        <dbReference type="SAM" id="MobiDB-lite"/>
    </source>
</evidence>
<dbReference type="Pfam" id="PF13337">
    <property type="entry name" value="BrxL_ATPase"/>
    <property type="match status" value="1"/>
</dbReference>
<dbReference type="KEGG" id="ahw:NCTC11636_01034"/>
<dbReference type="InterPro" id="IPR046838">
    <property type="entry name" value="BrxL_N"/>
</dbReference>
<proteinExistence type="predicted"/>
<protein>
    <submittedName>
        <fullName evidence="4">Uncharacterized protein</fullName>
    </submittedName>
</protein>
<dbReference type="AlphaFoldDB" id="A0A3S4UWW9"/>
<reference evidence="4 5" key="1">
    <citation type="submission" date="2018-12" db="EMBL/GenBank/DDBJ databases">
        <authorList>
            <consortium name="Pathogen Informatics"/>
        </authorList>
    </citation>
    <scope>NUCLEOTIDE SEQUENCE [LARGE SCALE GENOMIC DNA]</scope>
    <source>
        <strain evidence="4 5">NCTC11636</strain>
    </source>
</reference>